<keyword evidence="5 9" id="KW-0378">Hydrolase</keyword>
<evidence type="ECO:0000259" key="8">
    <source>
        <dbReference type="PROSITE" id="PS51462"/>
    </source>
</evidence>
<comment type="catalytic activity">
    <reaction evidence="1">
        <text>GDP-alpha-D-mannose + H2O = alpha-D-mannose 1-phosphate + GMP + 2 H(+)</text>
        <dbReference type="Rhea" id="RHEA:27978"/>
        <dbReference type="ChEBI" id="CHEBI:15377"/>
        <dbReference type="ChEBI" id="CHEBI:15378"/>
        <dbReference type="ChEBI" id="CHEBI:57527"/>
        <dbReference type="ChEBI" id="CHEBI:58115"/>
        <dbReference type="ChEBI" id="CHEBI:58409"/>
    </reaction>
</comment>
<organism evidence="9 10">
    <name type="scientific">Terrimonas ginsenosidimutans</name>
    <dbReference type="NCBI Taxonomy" id="2908004"/>
    <lineage>
        <taxon>Bacteria</taxon>
        <taxon>Pseudomonadati</taxon>
        <taxon>Bacteroidota</taxon>
        <taxon>Chitinophagia</taxon>
        <taxon>Chitinophagales</taxon>
        <taxon>Chitinophagaceae</taxon>
        <taxon>Terrimonas</taxon>
    </lineage>
</organism>
<reference evidence="9" key="1">
    <citation type="submission" date="2022-01" db="EMBL/GenBank/DDBJ databases">
        <authorList>
            <person name="Jo J.-H."/>
            <person name="Im W.-T."/>
        </authorList>
    </citation>
    <scope>NUCLEOTIDE SEQUENCE</scope>
    <source>
        <strain evidence="9">NA20</strain>
    </source>
</reference>
<dbReference type="PANTHER" id="PTHR11839:SF18">
    <property type="entry name" value="NUDIX HYDROLASE DOMAIN-CONTAINING PROTEIN"/>
    <property type="match status" value="1"/>
</dbReference>
<dbReference type="PANTHER" id="PTHR11839">
    <property type="entry name" value="UDP/ADP-SUGAR PYROPHOSPHATASE"/>
    <property type="match status" value="1"/>
</dbReference>
<dbReference type="Gene3D" id="3.90.79.10">
    <property type="entry name" value="Nucleoside Triphosphate Pyrophosphohydrolase"/>
    <property type="match status" value="1"/>
</dbReference>
<feature type="domain" description="Nudix hydrolase" evidence="8">
    <location>
        <begin position="38"/>
        <end position="169"/>
    </location>
</feature>
<accession>A0ABS9L0M9</accession>
<evidence type="ECO:0000256" key="5">
    <source>
        <dbReference type="ARBA" id="ARBA00022801"/>
    </source>
</evidence>
<sequence length="181" mass="20972">MKWKVLSSEYLFHDLWFKVRKERCETPAGKIIDPYYVYDFPNWVTAVALTEDGKIIMEQQYRHALGEICMEIPGGCVDDTDASFEEAVKRELLEETGYEFSSYEYLGRISANPSTNANIMHMYLAKGGKKVTEQHLDPGEDIRVSLHTIEEVREMIRKNEIIQSMHVTCIMYAFQKMGLSL</sequence>
<protein>
    <recommendedName>
        <fullName evidence="4">GDP-mannose pyrophosphatase</fullName>
    </recommendedName>
    <alternativeName>
        <fullName evidence="6">GDP-mannose hydrolase</fullName>
    </alternativeName>
    <alternativeName>
        <fullName evidence="7">GDPMK</fullName>
    </alternativeName>
</protein>
<dbReference type="Pfam" id="PF00293">
    <property type="entry name" value="NUDIX"/>
    <property type="match status" value="1"/>
</dbReference>
<evidence type="ECO:0000256" key="1">
    <source>
        <dbReference type="ARBA" id="ARBA00000847"/>
    </source>
</evidence>
<comment type="similarity">
    <text evidence="3">Belongs to the Nudix hydrolase family. NudK subfamily.</text>
</comment>
<evidence type="ECO:0000256" key="6">
    <source>
        <dbReference type="ARBA" id="ARBA00032162"/>
    </source>
</evidence>
<keyword evidence="10" id="KW-1185">Reference proteome</keyword>
<proteinExistence type="inferred from homology"/>
<dbReference type="PROSITE" id="PS51462">
    <property type="entry name" value="NUDIX"/>
    <property type="match status" value="1"/>
</dbReference>
<evidence type="ECO:0000256" key="7">
    <source>
        <dbReference type="ARBA" id="ARBA00032272"/>
    </source>
</evidence>
<evidence type="ECO:0000256" key="3">
    <source>
        <dbReference type="ARBA" id="ARBA00007275"/>
    </source>
</evidence>
<dbReference type="CDD" id="cd03424">
    <property type="entry name" value="NUDIX_ADPRase_Nudt5_UGPPase_Nudt14"/>
    <property type="match status" value="1"/>
</dbReference>
<evidence type="ECO:0000313" key="9">
    <source>
        <dbReference type="EMBL" id="MCG2618058.1"/>
    </source>
</evidence>
<dbReference type="Proteomes" id="UP001165367">
    <property type="component" value="Unassembled WGS sequence"/>
</dbReference>
<evidence type="ECO:0000256" key="4">
    <source>
        <dbReference type="ARBA" id="ARBA00016377"/>
    </source>
</evidence>
<comment type="caution">
    <text evidence="9">The sequence shown here is derived from an EMBL/GenBank/DDBJ whole genome shotgun (WGS) entry which is preliminary data.</text>
</comment>
<dbReference type="InterPro" id="IPR000086">
    <property type="entry name" value="NUDIX_hydrolase_dom"/>
</dbReference>
<comment type="cofactor">
    <cofactor evidence="2">
        <name>Mg(2+)</name>
        <dbReference type="ChEBI" id="CHEBI:18420"/>
    </cofactor>
</comment>
<evidence type="ECO:0000313" key="10">
    <source>
        <dbReference type="Proteomes" id="UP001165367"/>
    </source>
</evidence>
<dbReference type="RefSeq" id="WP_237877150.1">
    <property type="nucleotide sequence ID" value="NZ_JAKLTR010000031.1"/>
</dbReference>
<evidence type="ECO:0000256" key="2">
    <source>
        <dbReference type="ARBA" id="ARBA00001946"/>
    </source>
</evidence>
<name>A0ABS9L0M9_9BACT</name>
<dbReference type="SUPFAM" id="SSF55811">
    <property type="entry name" value="Nudix"/>
    <property type="match status" value="1"/>
</dbReference>
<dbReference type="InterPro" id="IPR015797">
    <property type="entry name" value="NUDIX_hydrolase-like_dom_sf"/>
</dbReference>
<dbReference type="EMBL" id="JAKLTR010000031">
    <property type="protein sequence ID" value="MCG2618058.1"/>
    <property type="molecule type" value="Genomic_DNA"/>
</dbReference>
<dbReference type="GO" id="GO:0016787">
    <property type="term" value="F:hydrolase activity"/>
    <property type="evidence" value="ECO:0007669"/>
    <property type="project" value="UniProtKB-KW"/>
</dbReference>
<gene>
    <name evidence="9" type="ORF">LZZ85_27390</name>
</gene>